<evidence type="ECO:0000313" key="2">
    <source>
        <dbReference type="EMBL" id="KAJ8275606.1"/>
    </source>
</evidence>
<reference evidence="2" key="1">
    <citation type="journal article" date="2023" name="Science">
        <title>Genome structures resolve the early diversification of teleost fishes.</title>
        <authorList>
            <person name="Parey E."/>
            <person name="Louis A."/>
            <person name="Montfort J."/>
            <person name="Bouchez O."/>
            <person name="Roques C."/>
            <person name="Iampietro C."/>
            <person name="Lluch J."/>
            <person name="Castinel A."/>
            <person name="Donnadieu C."/>
            <person name="Desvignes T."/>
            <person name="Floi Bucao C."/>
            <person name="Jouanno E."/>
            <person name="Wen M."/>
            <person name="Mejri S."/>
            <person name="Dirks R."/>
            <person name="Jansen H."/>
            <person name="Henkel C."/>
            <person name="Chen W.J."/>
            <person name="Zahm M."/>
            <person name="Cabau C."/>
            <person name="Klopp C."/>
            <person name="Thompson A.W."/>
            <person name="Robinson-Rechavi M."/>
            <person name="Braasch I."/>
            <person name="Lecointre G."/>
            <person name="Bobe J."/>
            <person name="Postlethwait J.H."/>
            <person name="Berthelot C."/>
            <person name="Roest Crollius H."/>
            <person name="Guiguen Y."/>
        </authorList>
    </citation>
    <scope>NUCLEOTIDE SEQUENCE</scope>
    <source>
        <strain evidence="2">Concon-B</strain>
    </source>
</reference>
<dbReference type="SMART" id="SM00543">
    <property type="entry name" value="MIF4G"/>
    <property type="match status" value="1"/>
</dbReference>
<feature type="domain" description="MIF4G" evidence="1">
    <location>
        <begin position="236"/>
        <end position="442"/>
    </location>
</feature>
<dbReference type="SUPFAM" id="SSF48371">
    <property type="entry name" value="ARM repeat"/>
    <property type="match status" value="1"/>
</dbReference>
<dbReference type="Gene3D" id="1.25.40.180">
    <property type="match status" value="1"/>
</dbReference>
<proteinExistence type="predicted"/>
<comment type="caution">
    <text evidence="2">The sequence shown here is derived from an EMBL/GenBank/DDBJ whole genome shotgun (WGS) entry which is preliminary data.</text>
</comment>
<dbReference type="PANTHER" id="PTHR23253">
    <property type="entry name" value="EUKARYOTIC TRANSLATION INITIATION FACTOR 4 GAMMA"/>
    <property type="match status" value="1"/>
</dbReference>
<dbReference type="GO" id="GO:0016281">
    <property type="term" value="C:eukaryotic translation initiation factor 4F complex"/>
    <property type="evidence" value="ECO:0007669"/>
    <property type="project" value="TreeGrafter"/>
</dbReference>
<dbReference type="Pfam" id="PF02854">
    <property type="entry name" value="MIF4G"/>
    <property type="match status" value="1"/>
</dbReference>
<accession>A0A9Q1DN64</accession>
<dbReference type="PANTHER" id="PTHR23253:SF78">
    <property type="entry name" value="EUKARYOTIC TRANSLATION INITIATION FACTOR 4G1, ISOFORM B-RELATED"/>
    <property type="match status" value="1"/>
</dbReference>
<dbReference type="EMBL" id="JAFJMO010000005">
    <property type="protein sequence ID" value="KAJ8275606.1"/>
    <property type="molecule type" value="Genomic_DNA"/>
</dbReference>
<protein>
    <recommendedName>
        <fullName evidence="1">MIF4G domain-containing protein</fullName>
    </recommendedName>
</protein>
<organism evidence="2 3">
    <name type="scientific">Conger conger</name>
    <name type="common">Conger eel</name>
    <name type="synonym">Muraena conger</name>
    <dbReference type="NCBI Taxonomy" id="82655"/>
    <lineage>
        <taxon>Eukaryota</taxon>
        <taxon>Metazoa</taxon>
        <taxon>Chordata</taxon>
        <taxon>Craniata</taxon>
        <taxon>Vertebrata</taxon>
        <taxon>Euteleostomi</taxon>
        <taxon>Actinopterygii</taxon>
        <taxon>Neopterygii</taxon>
        <taxon>Teleostei</taxon>
        <taxon>Anguilliformes</taxon>
        <taxon>Congridae</taxon>
        <taxon>Conger</taxon>
    </lineage>
</organism>
<evidence type="ECO:0000259" key="1">
    <source>
        <dbReference type="SMART" id="SM00543"/>
    </source>
</evidence>
<dbReference type="GO" id="GO:0003729">
    <property type="term" value="F:mRNA binding"/>
    <property type="evidence" value="ECO:0007669"/>
    <property type="project" value="TreeGrafter"/>
</dbReference>
<sequence>MQYIVNNHIRGHASVRHRGSSLLSALQDLPSAPWLSRSKVQKQLQVISVLQWVMCLFMLDVNLHKAEAAWKPVVKKTGGKQAPEETVTEELFSPMLSILNKLAIEKFERLMNQNNWVPRRGEQGPETISLVHKDAEMESQLEIMKAEHSKMEESRNTIPVSSEYAITNTNQPCDICPNDLPGVEENSGQDIVSANCSSMDTSQCCEIPMVQNAWRPSFKKDRAEHDPEMTVTQELFRHMRSILNKLTPEKFDQLVSQVPRLQMDTTERLQGVVDIIFEKAIFEPKFSSTYAKMCQYLMELNAPINDSPKVTLNFRLAILNCCWVEFNLANEHPKEELEANSTARRQRALGNIKFLGELFKLDIAEELSMHRSIGTLLNSQGEGALECLCCLLSTIGSKLDCGQAKYHMDKYFHQIEQILKNGKKTSRIRFMLQDITDLRQVLSHPP</sequence>
<evidence type="ECO:0000313" key="3">
    <source>
        <dbReference type="Proteomes" id="UP001152803"/>
    </source>
</evidence>
<dbReference type="InterPro" id="IPR016024">
    <property type="entry name" value="ARM-type_fold"/>
</dbReference>
<dbReference type="Proteomes" id="UP001152803">
    <property type="component" value="Unassembled WGS sequence"/>
</dbReference>
<dbReference type="AlphaFoldDB" id="A0A9Q1DN64"/>
<dbReference type="InterPro" id="IPR003890">
    <property type="entry name" value="MIF4G-like_typ-3"/>
</dbReference>
<dbReference type="OrthoDB" id="10071175at2759"/>
<dbReference type="GO" id="GO:0003743">
    <property type="term" value="F:translation initiation factor activity"/>
    <property type="evidence" value="ECO:0007669"/>
    <property type="project" value="TreeGrafter"/>
</dbReference>
<name>A0A9Q1DN64_CONCO</name>
<gene>
    <name evidence="2" type="ORF">COCON_G00073580</name>
</gene>
<keyword evidence="3" id="KW-1185">Reference proteome</keyword>